<dbReference type="SMART" id="SM00360">
    <property type="entry name" value="RRM"/>
    <property type="match status" value="2"/>
</dbReference>
<organism evidence="15 16">
    <name type="scientific">Canis lupus familiaris</name>
    <name type="common">Dog</name>
    <name type="synonym">Canis familiaris</name>
    <dbReference type="NCBI Taxonomy" id="9615"/>
    <lineage>
        <taxon>Eukaryota</taxon>
        <taxon>Metazoa</taxon>
        <taxon>Chordata</taxon>
        <taxon>Craniata</taxon>
        <taxon>Vertebrata</taxon>
        <taxon>Euteleostomi</taxon>
        <taxon>Mammalia</taxon>
        <taxon>Eutheria</taxon>
        <taxon>Laurasiatheria</taxon>
        <taxon>Carnivora</taxon>
        <taxon>Caniformia</taxon>
        <taxon>Canidae</taxon>
        <taxon>Canis</taxon>
    </lineage>
</organism>
<keyword evidence="6" id="KW-0832">Ubl conjugation</keyword>
<dbReference type="CDD" id="cd12395">
    <property type="entry name" value="RRM2_RBM34"/>
    <property type="match status" value="1"/>
</dbReference>
<evidence type="ECO:0000256" key="7">
    <source>
        <dbReference type="ARBA" id="ARBA00022884"/>
    </source>
</evidence>
<dbReference type="InterPro" id="IPR000504">
    <property type="entry name" value="RRM_dom"/>
</dbReference>
<dbReference type="Ensembl" id="ENSCAFT00030011727.1">
    <property type="protein sequence ID" value="ENSCAFP00030010267.1"/>
    <property type="gene ID" value="ENSCAFG00030006325.1"/>
</dbReference>
<dbReference type="InterPro" id="IPR034221">
    <property type="entry name" value="RBM34_RRM2"/>
</dbReference>
<feature type="region of interest" description="Disordered" evidence="13">
    <location>
        <begin position="378"/>
        <end position="398"/>
    </location>
</feature>
<reference evidence="15" key="2">
    <citation type="submission" date="2025-08" db="UniProtKB">
        <authorList>
            <consortium name="Ensembl"/>
        </authorList>
    </citation>
    <scope>IDENTIFICATION</scope>
</reference>
<evidence type="ECO:0000256" key="2">
    <source>
        <dbReference type="ARBA" id="ARBA00007077"/>
    </source>
</evidence>
<feature type="domain" description="RRM" evidence="14">
    <location>
        <begin position="256"/>
        <end position="333"/>
    </location>
</feature>
<gene>
    <name evidence="15" type="primary">RBM34</name>
</gene>
<feature type="region of interest" description="Disordered" evidence="13">
    <location>
        <begin position="1"/>
        <end position="31"/>
    </location>
</feature>
<keyword evidence="8" id="KW-0007">Acetylation</keyword>
<evidence type="ECO:0000256" key="12">
    <source>
        <dbReference type="PROSITE-ProRule" id="PRU00176"/>
    </source>
</evidence>
<feature type="compositionally biased region" description="Basic and acidic residues" evidence="13">
    <location>
        <begin position="132"/>
        <end position="141"/>
    </location>
</feature>
<keyword evidence="3" id="KW-1017">Isopeptide bond</keyword>
<evidence type="ECO:0000259" key="14">
    <source>
        <dbReference type="PROSITE" id="PS50102"/>
    </source>
</evidence>
<evidence type="ECO:0000256" key="1">
    <source>
        <dbReference type="ARBA" id="ARBA00004604"/>
    </source>
</evidence>
<feature type="compositionally biased region" description="Basic residues" evidence="13">
    <location>
        <begin position="108"/>
        <end position="122"/>
    </location>
</feature>
<evidence type="ECO:0000256" key="8">
    <source>
        <dbReference type="ARBA" id="ARBA00022990"/>
    </source>
</evidence>
<evidence type="ECO:0000256" key="13">
    <source>
        <dbReference type="SAM" id="MobiDB-lite"/>
    </source>
</evidence>
<evidence type="ECO:0000313" key="16">
    <source>
        <dbReference type="Proteomes" id="UP000694429"/>
    </source>
</evidence>
<feature type="domain" description="RRM" evidence="14">
    <location>
        <begin position="182"/>
        <end position="249"/>
    </location>
</feature>
<keyword evidence="5" id="KW-0677">Repeat</keyword>
<keyword evidence="4" id="KW-0597">Phosphoprotein</keyword>
<keyword evidence="9" id="KW-0539">Nucleus</keyword>
<accession>A0A8C0MDZ2</accession>
<evidence type="ECO:0000256" key="5">
    <source>
        <dbReference type="ARBA" id="ARBA00022737"/>
    </source>
</evidence>
<dbReference type="InterPro" id="IPR012677">
    <property type="entry name" value="Nucleotide-bd_a/b_plait_sf"/>
</dbReference>
<feature type="region of interest" description="Disordered" evidence="13">
    <location>
        <begin position="334"/>
        <end position="358"/>
    </location>
</feature>
<name>A0A8C0MDZ2_CANLF</name>
<comment type="subcellular location">
    <subcellularLocation>
        <location evidence="1">Nucleus</location>
        <location evidence="1">Nucleolus</location>
    </subcellularLocation>
</comment>
<keyword evidence="7 12" id="KW-0694">RNA-binding</keyword>
<protein>
    <recommendedName>
        <fullName evidence="10">RNA-binding protein 34</fullName>
    </recommendedName>
    <alternativeName>
        <fullName evidence="11">RNA-binding motif protein 34</fullName>
    </alternativeName>
</protein>
<dbReference type="PANTHER" id="PTHR23236:SF25">
    <property type="entry name" value="RNA-BINDING PROTEIN 34"/>
    <property type="match status" value="1"/>
</dbReference>
<dbReference type="FunFam" id="3.30.70.330:FF:000511">
    <property type="entry name" value="RNA binding motif protein 34"/>
    <property type="match status" value="1"/>
</dbReference>
<evidence type="ECO:0000313" key="15">
    <source>
        <dbReference type="Ensembl" id="ENSCAFP00030010267.1"/>
    </source>
</evidence>
<evidence type="ECO:0000256" key="10">
    <source>
        <dbReference type="ARBA" id="ARBA00067871"/>
    </source>
</evidence>
<evidence type="ECO:0000256" key="3">
    <source>
        <dbReference type="ARBA" id="ARBA00022499"/>
    </source>
</evidence>
<dbReference type="Gene3D" id="3.30.70.330">
    <property type="match status" value="2"/>
</dbReference>
<dbReference type="FunFam" id="3.30.70.330:FF:000561">
    <property type="entry name" value="RNA-binding protein 34 isoform X2"/>
    <property type="match status" value="1"/>
</dbReference>
<comment type="similarity">
    <text evidence="2">Belongs to the RRM RBM34 family.</text>
</comment>
<dbReference type="SUPFAM" id="SSF54928">
    <property type="entry name" value="RNA-binding domain, RBD"/>
    <property type="match status" value="2"/>
</dbReference>
<reference evidence="15" key="1">
    <citation type="submission" date="2019-03" db="EMBL/GenBank/DDBJ databases">
        <authorList>
            <person name="Warren W.C."/>
            <person name="Johnson G.S."/>
        </authorList>
    </citation>
    <scope>NUCLEOTIDE SEQUENCE [LARGE SCALE GENOMIC DNA]</scope>
    <source>
        <strain evidence="15">Basenji</strain>
    </source>
</reference>
<dbReference type="OrthoDB" id="442677at2759"/>
<dbReference type="Proteomes" id="UP000694429">
    <property type="component" value="Chromosome 4"/>
</dbReference>
<feature type="region of interest" description="Disordered" evidence="13">
    <location>
        <begin position="45"/>
        <end position="146"/>
    </location>
</feature>
<evidence type="ECO:0000256" key="4">
    <source>
        <dbReference type="ARBA" id="ARBA00022553"/>
    </source>
</evidence>
<proteinExistence type="inferred from homology"/>
<dbReference type="PANTHER" id="PTHR23236">
    <property type="entry name" value="EUKARYOTIC TRANSLATION INITIATION FACTOR 4B/4H"/>
    <property type="match status" value="1"/>
</dbReference>
<feature type="compositionally biased region" description="Low complexity" evidence="13">
    <location>
        <begin position="54"/>
        <end position="65"/>
    </location>
</feature>
<evidence type="ECO:0000256" key="6">
    <source>
        <dbReference type="ARBA" id="ARBA00022843"/>
    </source>
</evidence>
<dbReference type="AlphaFoldDB" id="A0A8C0MDZ2"/>
<dbReference type="PROSITE" id="PS50102">
    <property type="entry name" value="RRM"/>
    <property type="match status" value="2"/>
</dbReference>
<sequence length="398" mass="44795">MRMLVEGKNKRKKKGGAEEGERPDDDVRGTLTGDYVVGQVARSLFQGRRPSGDSAARLASLFSSSEPQLQPVYVPVPRETTTKRKRDEEEESTSQIQRPLLQEPSKSVKAKKKLSDAHKRKNTLASRDLEEEIHQKQEQKRNNFQSGINVADKKVLDVDHIVLNQRKKIEINQEEEKLKNERTVFVGNLPVTCNKKKLKSFFREYGQIDSVRFRSLIPAEGTLSKKLAAIKNGAQIADGFRIRVDLASETSSRDKRSVFVGNLPYKVEESAVEEHFLDCGSIVAVRIVRDRVTGVGRGFGYVLFENTDAVHLALKLNNSELMGRKLRVMRSVNKEKLKPNSNPSLKNVGKPKEGLNSASKNVGLCKNLFIGEKAVLIKKKKKKGQKKSGHTKKQKKQK</sequence>
<dbReference type="GO" id="GO:0005730">
    <property type="term" value="C:nucleolus"/>
    <property type="evidence" value="ECO:0007669"/>
    <property type="project" value="UniProtKB-SubCell"/>
</dbReference>
<dbReference type="GO" id="GO:0003723">
    <property type="term" value="F:RNA binding"/>
    <property type="evidence" value="ECO:0007669"/>
    <property type="project" value="UniProtKB-UniRule"/>
</dbReference>
<evidence type="ECO:0000256" key="9">
    <source>
        <dbReference type="ARBA" id="ARBA00023242"/>
    </source>
</evidence>
<evidence type="ECO:0000256" key="11">
    <source>
        <dbReference type="ARBA" id="ARBA00075574"/>
    </source>
</evidence>
<dbReference type="Pfam" id="PF00076">
    <property type="entry name" value="RRM_1"/>
    <property type="match status" value="2"/>
</dbReference>
<dbReference type="InterPro" id="IPR035979">
    <property type="entry name" value="RBD_domain_sf"/>
</dbReference>
<feature type="compositionally biased region" description="Basic and acidic residues" evidence="13">
    <location>
        <begin position="15"/>
        <end position="28"/>
    </location>
</feature>